<name>A0A4Y3RZQ5_9ACTN</name>
<dbReference type="GeneID" id="95691964"/>
<dbReference type="InterPro" id="IPR011611">
    <property type="entry name" value="PfkB_dom"/>
</dbReference>
<keyword evidence="2" id="KW-0808">Transferase</keyword>
<accession>A0A4Y3RZQ5</accession>
<proteinExistence type="inferred from homology"/>
<evidence type="ECO:0000313" key="5">
    <source>
        <dbReference type="EMBL" id="GEB62313.1"/>
    </source>
</evidence>
<evidence type="ECO:0000256" key="1">
    <source>
        <dbReference type="ARBA" id="ARBA00010688"/>
    </source>
</evidence>
<reference evidence="5 6" key="1">
    <citation type="submission" date="2019-06" db="EMBL/GenBank/DDBJ databases">
        <title>Whole genome shotgun sequence of Streptomyces gardneri NBRC 12865.</title>
        <authorList>
            <person name="Hosoyama A."/>
            <person name="Uohara A."/>
            <person name="Ohji S."/>
            <person name="Ichikawa N."/>
        </authorList>
    </citation>
    <scope>NUCLEOTIDE SEQUENCE [LARGE SCALE GENOMIC DNA]</scope>
    <source>
        <strain evidence="5 6">NBRC 12865</strain>
    </source>
</reference>
<protein>
    <submittedName>
        <fullName evidence="5">Kinase</fullName>
    </submittedName>
</protein>
<dbReference type="PANTHER" id="PTHR43085">
    <property type="entry name" value="HEXOKINASE FAMILY MEMBER"/>
    <property type="match status" value="1"/>
</dbReference>
<dbReference type="OrthoDB" id="9779730at2"/>
<keyword evidence="3 5" id="KW-0418">Kinase</keyword>
<feature type="domain" description="Carbohydrate kinase PfkB" evidence="4">
    <location>
        <begin position="32"/>
        <end position="295"/>
    </location>
</feature>
<dbReference type="EMBL" id="BJMN01000089">
    <property type="protein sequence ID" value="GEB62313.1"/>
    <property type="molecule type" value="Genomic_DNA"/>
</dbReference>
<dbReference type="Proteomes" id="UP000315226">
    <property type="component" value="Unassembled WGS sequence"/>
</dbReference>
<dbReference type="PROSITE" id="PS00583">
    <property type="entry name" value="PFKB_KINASES_1"/>
    <property type="match status" value="1"/>
</dbReference>
<dbReference type="InterPro" id="IPR050306">
    <property type="entry name" value="PfkB_Carbo_kinase"/>
</dbReference>
<evidence type="ECO:0000256" key="2">
    <source>
        <dbReference type="ARBA" id="ARBA00022679"/>
    </source>
</evidence>
<evidence type="ECO:0000259" key="4">
    <source>
        <dbReference type="Pfam" id="PF00294"/>
    </source>
</evidence>
<dbReference type="InterPro" id="IPR029056">
    <property type="entry name" value="Ribokinase-like"/>
</dbReference>
<dbReference type="RefSeq" id="WP_055641640.1">
    <property type="nucleotide sequence ID" value="NZ_BJMN01000089.1"/>
</dbReference>
<dbReference type="Gene3D" id="3.40.1190.20">
    <property type="match status" value="1"/>
</dbReference>
<evidence type="ECO:0000256" key="3">
    <source>
        <dbReference type="ARBA" id="ARBA00022777"/>
    </source>
</evidence>
<organism evidence="5 6">
    <name type="scientific">Streptomyces gardneri</name>
    <dbReference type="NCBI Taxonomy" id="66892"/>
    <lineage>
        <taxon>Bacteria</taxon>
        <taxon>Bacillati</taxon>
        <taxon>Actinomycetota</taxon>
        <taxon>Actinomycetes</taxon>
        <taxon>Kitasatosporales</taxon>
        <taxon>Streptomycetaceae</taxon>
        <taxon>Streptomyces</taxon>
    </lineage>
</organism>
<dbReference type="PANTHER" id="PTHR43085:SF46">
    <property type="entry name" value="ADENOSINE KINASE"/>
    <property type="match status" value="1"/>
</dbReference>
<comment type="similarity">
    <text evidence="1">Belongs to the carbohydrate kinase PfkB family.</text>
</comment>
<dbReference type="CDD" id="cd01942">
    <property type="entry name" value="ribokinase_group_A"/>
    <property type="match status" value="1"/>
</dbReference>
<dbReference type="Pfam" id="PF00294">
    <property type="entry name" value="PfkB"/>
    <property type="match status" value="1"/>
</dbReference>
<sequence>MRIAVTGSIATDHLMTFPGRFAEQILPDQLAHVSLSFLVDTLDIRHGGVAANIAYGLGLLGRRPVLVGAVGKDFDGYGQLLRAAGVDTDSVRVSDRQHTARFMCTTDEDGNQLASFYAGAMAEARDIDLGETAGRPGGIDLVLVGADDPEAMVRHTRVCRELGLRRAADPSQQLARLEGDSVRELVDGAELLFTNAYERALLLSKTGWTEQEVLARVGTWITTLGAKGCRIDTADRPGIESAAVPATDAADPTGGGDAFRAGFLAALASGLEVVDAARAGAVMATFALETVGPQSYEVTRDGVHERLVATYGPEAAVIAPALFDGAP</sequence>
<dbReference type="InterPro" id="IPR002173">
    <property type="entry name" value="Carboh/pur_kinase_PfkB_CS"/>
</dbReference>
<dbReference type="SUPFAM" id="SSF53613">
    <property type="entry name" value="Ribokinase-like"/>
    <property type="match status" value="1"/>
</dbReference>
<comment type="caution">
    <text evidence="5">The sequence shown here is derived from an EMBL/GenBank/DDBJ whole genome shotgun (WGS) entry which is preliminary data.</text>
</comment>
<evidence type="ECO:0000313" key="6">
    <source>
        <dbReference type="Proteomes" id="UP000315226"/>
    </source>
</evidence>
<dbReference type="GO" id="GO:0016301">
    <property type="term" value="F:kinase activity"/>
    <property type="evidence" value="ECO:0007669"/>
    <property type="project" value="UniProtKB-KW"/>
</dbReference>
<keyword evidence="6" id="KW-1185">Reference proteome</keyword>
<dbReference type="PROSITE" id="PS00584">
    <property type="entry name" value="PFKB_KINASES_2"/>
    <property type="match status" value="1"/>
</dbReference>
<dbReference type="AlphaFoldDB" id="A0A4Y3RZQ5"/>
<gene>
    <name evidence="5" type="ORF">SGA01_79180</name>
</gene>